<feature type="transmembrane region" description="Helical" evidence="1">
    <location>
        <begin position="182"/>
        <end position="204"/>
    </location>
</feature>
<feature type="transmembrane region" description="Helical" evidence="1">
    <location>
        <begin position="61"/>
        <end position="80"/>
    </location>
</feature>
<dbReference type="Proteomes" id="UP000003963">
    <property type="component" value="Unassembled WGS sequence"/>
</dbReference>
<keyword evidence="1" id="KW-0472">Membrane</keyword>
<reference evidence="2 3" key="1">
    <citation type="submission" date="2009-02" db="EMBL/GenBank/DDBJ databases">
        <title>Annotation of Streptomyces hygroscopicus strain ATCC 53653.</title>
        <authorList>
            <consortium name="The Broad Institute Genome Sequencing Platform"/>
            <consortium name="Broad Institute Microbial Sequencing Center"/>
            <person name="Fischbach M."/>
            <person name="Godfrey P."/>
            <person name="Ward D."/>
            <person name="Young S."/>
            <person name="Zeng Q."/>
            <person name="Koehrsen M."/>
            <person name="Alvarado L."/>
            <person name="Berlin A.M."/>
            <person name="Bochicchio J."/>
            <person name="Borenstein D."/>
            <person name="Chapman S.B."/>
            <person name="Chen Z."/>
            <person name="Engels R."/>
            <person name="Freedman E."/>
            <person name="Gellesch M."/>
            <person name="Goldberg J."/>
            <person name="Griggs A."/>
            <person name="Gujja S."/>
            <person name="Heilman E.R."/>
            <person name="Heiman D.I."/>
            <person name="Hepburn T.A."/>
            <person name="Howarth C."/>
            <person name="Jen D."/>
            <person name="Larson L."/>
            <person name="Lewis B."/>
            <person name="Mehta T."/>
            <person name="Park D."/>
            <person name="Pearson M."/>
            <person name="Richards J."/>
            <person name="Roberts A."/>
            <person name="Saif S."/>
            <person name="Shea T.D."/>
            <person name="Shenoy N."/>
            <person name="Sisk P."/>
            <person name="Stolte C."/>
            <person name="Sykes S.N."/>
            <person name="Thomson T."/>
            <person name="Walk T."/>
            <person name="White J."/>
            <person name="Yandava C."/>
            <person name="Straight P."/>
            <person name="Clardy J."/>
            <person name="Hung D."/>
            <person name="Kolter R."/>
            <person name="Mekalanos J."/>
            <person name="Walker S."/>
            <person name="Walsh C.T."/>
            <person name="Wieland-Brown L.C."/>
            <person name="Haas B."/>
            <person name="Nusbaum C."/>
            <person name="Birren B."/>
        </authorList>
    </citation>
    <scope>NUCLEOTIDE SEQUENCE [LARGE SCALE GENOMIC DNA]</scope>
    <source>
        <strain evidence="2 3">ATCC 53653</strain>
    </source>
</reference>
<protein>
    <submittedName>
        <fullName evidence="2">Putative integral membrane protein</fullName>
    </submittedName>
</protein>
<evidence type="ECO:0000256" key="1">
    <source>
        <dbReference type="SAM" id="Phobius"/>
    </source>
</evidence>
<proteinExistence type="predicted"/>
<organism evidence="2 3">
    <name type="scientific">Streptomyces himastatinicus ATCC 53653</name>
    <dbReference type="NCBI Taxonomy" id="457427"/>
    <lineage>
        <taxon>Bacteria</taxon>
        <taxon>Bacillati</taxon>
        <taxon>Actinomycetota</taxon>
        <taxon>Actinomycetes</taxon>
        <taxon>Kitasatosporales</taxon>
        <taxon>Streptomycetaceae</taxon>
        <taxon>Streptomyces</taxon>
        <taxon>Streptomyces violaceusniger group</taxon>
    </lineage>
</organism>
<dbReference type="AlphaFoldDB" id="D9W8S9"/>
<accession>D9W8S9</accession>
<keyword evidence="3" id="KW-1185">Reference proteome</keyword>
<dbReference type="STRING" id="457427.SSOG_04481"/>
<sequence length="291" mass="29774">MRRYALPAVRNAFTQWDDGAAMASPVARAGADLRVLRAAVFTAVCVVLSAAGHVLASCATVPLWTLGVGAAAMFAVALPLAGRERSLPGIASVLALGQLALHSLFGYGQQAAAAAEAAHRADAADGRVIGMAAKLLCTTLPGRLDAATAHRIVARSGIDPSSLHTAPSTATPRSAHHLGLTALLPSLPMALGHLLAALAVGWLLRRGERAVWRAVRLSLDGARGVAEAALVRSLRAALGLVRTLLTGLLDAASGAAPPRPRNDGADEGGTTAVVLQHSVIRRGPPRYDLAA</sequence>
<keyword evidence="1" id="KW-0812">Transmembrane</keyword>
<feature type="transmembrane region" description="Helical" evidence="1">
    <location>
        <begin position="35"/>
        <end position="55"/>
    </location>
</feature>
<dbReference type="HOGENOM" id="CLU_075566_1_0_11"/>
<evidence type="ECO:0000313" key="2">
    <source>
        <dbReference type="EMBL" id="EFL24767.1"/>
    </source>
</evidence>
<gene>
    <name evidence="2" type="ORF">SSOG_04481</name>
</gene>
<keyword evidence="1" id="KW-1133">Transmembrane helix</keyword>
<feature type="transmembrane region" description="Helical" evidence="1">
    <location>
        <begin position="87"/>
        <end position="105"/>
    </location>
</feature>
<name>D9W8S9_9ACTN</name>
<dbReference type="EMBL" id="GG657754">
    <property type="protein sequence ID" value="EFL24767.1"/>
    <property type="molecule type" value="Genomic_DNA"/>
</dbReference>
<evidence type="ECO:0000313" key="3">
    <source>
        <dbReference type="Proteomes" id="UP000003963"/>
    </source>
</evidence>